<dbReference type="OMA" id="FWASKLE"/>
<sequence length="407" mass="47327">MRIRRAVLLRALGACVLVVCLVNLLNGLSPHVGSSHAHFQLSSDRDGSWLRYFIHSRLFGIKSGEDDPQINISDFLYESSDDLIEISHKKHSHVVQRILQNNDTVDMITKPATPARYSKRIGGVDLPVPLWQRRLSDRLNRTGADFIDDFDHRYFLVELLQVRIYPEDRAKWTIAELKQWMHFLFLAGVEHIYICDHYKNSSERLALSLQRYVTLGLVTYLDWGAIRDPMLAQIKCYQHIINAHKYEAIWQMALDMDEYPFSVNDKEEDFLFRFLRTAPAYVTEISLANFLMLGQGDRSRDMVIDRISRMTPREANLLVKPIYRPERVQANVHRNHLIMGKRVAAPSNQMRMLHYWGARVQDWGADTQHTLDITMEMTSMRDAWARRVRESLLVFGEHTAFNSSTGP</sequence>
<dbReference type="EMBL" id="KB300949">
    <property type="protein sequence ID" value="ELU06157.1"/>
    <property type="molecule type" value="Genomic_DNA"/>
</dbReference>
<dbReference type="GO" id="GO:0016757">
    <property type="term" value="F:glycosyltransferase activity"/>
    <property type="evidence" value="ECO:0007669"/>
    <property type="project" value="UniProtKB-UniRule"/>
</dbReference>
<evidence type="ECO:0000313" key="11">
    <source>
        <dbReference type="Proteomes" id="UP000014760"/>
    </source>
</evidence>
<keyword evidence="7" id="KW-0472">Membrane</keyword>
<dbReference type="AlphaFoldDB" id="R7UQF2"/>
<keyword evidence="4 8" id="KW-0808">Transferase</keyword>
<evidence type="ECO:0000256" key="7">
    <source>
        <dbReference type="ARBA" id="ARBA00023136"/>
    </source>
</evidence>
<accession>R7UQF2</accession>
<organism evidence="9">
    <name type="scientific">Capitella teleta</name>
    <name type="common">Polychaete worm</name>
    <dbReference type="NCBI Taxonomy" id="283909"/>
    <lineage>
        <taxon>Eukaryota</taxon>
        <taxon>Metazoa</taxon>
        <taxon>Spiralia</taxon>
        <taxon>Lophotrochozoa</taxon>
        <taxon>Annelida</taxon>
        <taxon>Polychaeta</taxon>
        <taxon>Sedentaria</taxon>
        <taxon>Scolecida</taxon>
        <taxon>Capitellidae</taxon>
        <taxon>Capitella</taxon>
    </lineage>
</organism>
<dbReference type="EnsemblMetazoa" id="CapteT227528">
    <property type="protein sequence ID" value="CapteP227528"/>
    <property type="gene ID" value="CapteG227528"/>
</dbReference>
<evidence type="ECO:0000256" key="3">
    <source>
        <dbReference type="ARBA" id="ARBA00022676"/>
    </source>
</evidence>
<dbReference type="EMBL" id="AMQN01001276">
    <property type="status" value="NOT_ANNOTATED_CDS"/>
    <property type="molecule type" value="Genomic_DNA"/>
</dbReference>
<protein>
    <recommendedName>
        <fullName evidence="8">Glycosyltransferase family 92 protein</fullName>
        <ecNumber evidence="8">2.4.1.-</ecNumber>
    </recommendedName>
</protein>
<reference evidence="9 11" key="2">
    <citation type="journal article" date="2013" name="Nature">
        <title>Insights into bilaterian evolution from three spiralian genomes.</title>
        <authorList>
            <person name="Simakov O."/>
            <person name="Marletaz F."/>
            <person name="Cho S.J."/>
            <person name="Edsinger-Gonzales E."/>
            <person name="Havlak P."/>
            <person name="Hellsten U."/>
            <person name="Kuo D.H."/>
            <person name="Larsson T."/>
            <person name="Lv J."/>
            <person name="Arendt D."/>
            <person name="Savage R."/>
            <person name="Osoegawa K."/>
            <person name="de Jong P."/>
            <person name="Grimwood J."/>
            <person name="Chapman J.A."/>
            <person name="Shapiro H."/>
            <person name="Aerts A."/>
            <person name="Otillar R.P."/>
            <person name="Terry A.Y."/>
            <person name="Boore J.L."/>
            <person name="Grigoriev I.V."/>
            <person name="Lindberg D.R."/>
            <person name="Seaver E.C."/>
            <person name="Weisblat D.A."/>
            <person name="Putnam N.H."/>
            <person name="Rokhsar D.S."/>
        </authorList>
    </citation>
    <scope>NUCLEOTIDE SEQUENCE</scope>
    <source>
        <strain evidence="9 11">I ESC-2004</strain>
    </source>
</reference>
<evidence type="ECO:0000256" key="6">
    <source>
        <dbReference type="ARBA" id="ARBA00022989"/>
    </source>
</evidence>
<evidence type="ECO:0000256" key="2">
    <source>
        <dbReference type="ARBA" id="ARBA00007647"/>
    </source>
</evidence>
<evidence type="ECO:0000256" key="1">
    <source>
        <dbReference type="ARBA" id="ARBA00004167"/>
    </source>
</evidence>
<name>R7UQF2_CAPTE</name>
<proteinExistence type="inferred from homology"/>
<dbReference type="GO" id="GO:0016020">
    <property type="term" value="C:membrane"/>
    <property type="evidence" value="ECO:0007669"/>
    <property type="project" value="UniProtKB-SubCell"/>
</dbReference>
<gene>
    <name evidence="9" type="ORF">CAPTEDRAFT_227528</name>
</gene>
<reference evidence="11" key="1">
    <citation type="submission" date="2012-12" db="EMBL/GenBank/DDBJ databases">
        <authorList>
            <person name="Hellsten U."/>
            <person name="Grimwood J."/>
            <person name="Chapman J.A."/>
            <person name="Shapiro H."/>
            <person name="Aerts A."/>
            <person name="Otillar R.P."/>
            <person name="Terry A.Y."/>
            <person name="Boore J.L."/>
            <person name="Simakov O."/>
            <person name="Marletaz F."/>
            <person name="Cho S.-J."/>
            <person name="Edsinger-Gonzales E."/>
            <person name="Havlak P."/>
            <person name="Kuo D.-H."/>
            <person name="Larsson T."/>
            <person name="Lv J."/>
            <person name="Arendt D."/>
            <person name="Savage R."/>
            <person name="Osoegawa K."/>
            <person name="de Jong P."/>
            <person name="Lindberg D.R."/>
            <person name="Seaver E.C."/>
            <person name="Weisblat D.A."/>
            <person name="Putnam N.H."/>
            <person name="Grigoriev I.V."/>
            <person name="Rokhsar D.S."/>
        </authorList>
    </citation>
    <scope>NUCLEOTIDE SEQUENCE</scope>
    <source>
        <strain evidence="11">I ESC-2004</strain>
    </source>
</reference>
<keyword evidence="6" id="KW-1133">Transmembrane helix</keyword>
<evidence type="ECO:0000256" key="8">
    <source>
        <dbReference type="RuleBase" id="RU366017"/>
    </source>
</evidence>
<dbReference type="OrthoDB" id="2019083at2759"/>
<dbReference type="EC" id="2.4.1.-" evidence="8"/>
<keyword evidence="3 8" id="KW-0328">Glycosyltransferase</keyword>
<reference evidence="10" key="3">
    <citation type="submission" date="2015-06" db="UniProtKB">
        <authorList>
            <consortium name="EnsemblMetazoa"/>
        </authorList>
    </citation>
    <scope>IDENTIFICATION</scope>
</reference>
<evidence type="ECO:0000256" key="5">
    <source>
        <dbReference type="ARBA" id="ARBA00022692"/>
    </source>
</evidence>
<dbReference type="GO" id="GO:0005737">
    <property type="term" value="C:cytoplasm"/>
    <property type="evidence" value="ECO:0007669"/>
    <property type="project" value="TreeGrafter"/>
</dbReference>
<keyword evidence="5" id="KW-0812">Transmembrane</keyword>
<comment type="subcellular location">
    <subcellularLocation>
        <location evidence="1">Membrane</location>
        <topology evidence="1">Single-pass membrane protein</topology>
    </subcellularLocation>
</comment>
<evidence type="ECO:0000313" key="9">
    <source>
        <dbReference type="EMBL" id="ELU06157.1"/>
    </source>
</evidence>
<dbReference type="Proteomes" id="UP000014760">
    <property type="component" value="Unassembled WGS sequence"/>
</dbReference>
<dbReference type="InterPro" id="IPR008166">
    <property type="entry name" value="Glyco_transf_92"/>
</dbReference>
<dbReference type="PANTHER" id="PTHR21461">
    <property type="entry name" value="GLYCOSYLTRANSFERASE FAMILY 92 PROTEIN"/>
    <property type="match status" value="1"/>
</dbReference>
<dbReference type="PANTHER" id="PTHR21461:SF87">
    <property type="entry name" value="GH12965P"/>
    <property type="match status" value="1"/>
</dbReference>
<dbReference type="HOGENOM" id="CLU_676603_0_0_1"/>
<evidence type="ECO:0000313" key="10">
    <source>
        <dbReference type="EnsemblMetazoa" id="CapteP227528"/>
    </source>
</evidence>
<evidence type="ECO:0000256" key="4">
    <source>
        <dbReference type="ARBA" id="ARBA00022679"/>
    </source>
</evidence>
<keyword evidence="11" id="KW-1185">Reference proteome</keyword>
<dbReference type="Pfam" id="PF01697">
    <property type="entry name" value="Glyco_transf_92"/>
    <property type="match status" value="1"/>
</dbReference>
<comment type="similarity">
    <text evidence="2 8">Belongs to the glycosyltransferase 92 family.</text>
</comment>